<reference evidence="2 3" key="1">
    <citation type="submission" date="2019-06" db="EMBL/GenBank/DDBJ databases">
        <title>Draft genome sequence of the filamentous fungus Phialemoniopsis curvata isolated from diesel fuel.</title>
        <authorList>
            <person name="Varaljay V.A."/>
            <person name="Lyon W.J."/>
            <person name="Crouch A.L."/>
            <person name="Drake C.E."/>
            <person name="Hollomon J.M."/>
            <person name="Nadeau L.J."/>
            <person name="Nunn H.S."/>
            <person name="Stevenson B.S."/>
            <person name="Bojanowski C.L."/>
            <person name="Crookes-Goodson W.J."/>
        </authorList>
    </citation>
    <scope>NUCLEOTIDE SEQUENCE [LARGE SCALE GENOMIC DNA]</scope>
    <source>
        <strain evidence="2 3">D216</strain>
    </source>
</reference>
<evidence type="ECO:0000313" key="3">
    <source>
        <dbReference type="Proteomes" id="UP000319257"/>
    </source>
</evidence>
<dbReference type="STRING" id="1093900.A0A507AS10"/>
<dbReference type="GO" id="GO:0001164">
    <property type="term" value="F:RNA polymerase I core promoter sequence-specific DNA binding"/>
    <property type="evidence" value="ECO:0007669"/>
    <property type="project" value="InterPro"/>
</dbReference>
<dbReference type="GeneID" id="41978572"/>
<dbReference type="GO" id="GO:0042790">
    <property type="term" value="P:nucleolar large rRNA transcription by RNA polymerase I"/>
    <property type="evidence" value="ECO:0007669"/>
    <property type="project" value="TreeGrafter"/>
</dbReference>
<feature type="compositionally biased region" description="Acidic residues" evidence="1">
    <location>
        <begin position="104"/>
        <end position="113"/>
    </location>
</feature>
<dbReference type="Proteomes" id="UP000319257">
    <property type="component" value="Unassembled WGS sequence"/>
</dbReference>
<dbReference type="GO" id="GO:0001181">
    <property type="term" value="F:RNA polymerase I general transcription initiation factor activity"/>
    <property type="evidence" value="ECO:0007669"/>
    <property type="project" value="InterPro"/>
</dbReference>
<keyword evidence="3" id="KW-1185">Reference proteome</keyword>
<comment type="caution">
    <text evidence="2">The sequence shown here is derived from an EMBL/GenBank/DDBJ whole genome shotgun (WGS) entry which is preliminary data.</text>
</comment>
<dbReference type="AlphaFoldDB" id="A0A507AS10"/>
<dbReference type="OrthoDB" id="2159786at2759"/>
<feature type="compositionally biased region" description="Basic residues" evidence="1">
    <location>
        <begin position="128"/>
        <end position="139"/>
    </location>
</feature>
<feature type="region of interest" description="Disordered" evidence="1">
    <location>
        <begin position="1"/>
        <end position="84"/>
    </location>
</feature>
<feature type="region of interest" description="Disordered" evidence="1">
    <location>
        <begin position="292"/>
        <end position="325"/>
    </location>
</feature>
<dbReference type="EMBL" id="SKBQ01000098">
    <property type="protein sequence ID" value="TPX06980.1"/>
    <property type="molecule type" value="Genomic_DNA"/>
</dbReference>
<feature type="region of interest" description="Disordered" evidence="1">
    <location>
        <begin position="101"/>
        <end position="139"/>
    </location>
</feature>
<proteinExistence type="predicted"/>
<protein>
    <submittedName>
        <fullName evidence="2">Uncharacterized protein</fullName>
    </submittedName>
</protein>
<feature type="region of interest" description="Disordered" evidence="1">
    <location>
        <begin position="205"/>
        <end position="227"/>
    </location>
</feature>
<sequence length="452" mass="50819">MASIQPPTAANLKRKRAPADSQASSQPGIPSHLRDTINPRSHSQSTLRQLQAAGLSDQDVLPSEIVPGFPHRALPSYLFNQDDEDGSAEIPAEIDRAEQQEALGDNEDDDDGAESGKDHEDQDPATAARRRAEKRERGVKRALRAHERHLGVLTAILHRSLDAGDLPRAKRAFALLARSEVYGKAVDLRQDHLWAVGAEILMREGEGEQQQQGQEQQGGRSRGERWGSAANMPRVRAYYQDLILHHPYNRMFPRATSALDFWPALLGTELYNAWAEHGLALRRLEAEAEDWAAGGGPEAMDYSEDDDDSAGRGGQNDDRVPKMGPWEARLREAKDSVRTETMAMVGDIARRLDGLMENPPYSTSHEMLRLRGMVSLYLSDLVMAPAPRSAREDRDGRVEREDEREKAKDAFRKIIKERGEVEEWIEHFVYPERMEDDEDEETIPVFSSLPIR</sequence>
<dbReference type="GO" id="GO:0070860">
    <property type="term" value="C:RNA polymerase I core factor complex"/>
    <property type="evidence" value="ECO:0007669"/>
    <property type="project" value="TreeGrafter"/>
</dbReference>
<accession>A0A507AS10</accession>
<dbReference type="PANTHER" id="PTHR28244:SF1">
    <property type="entry name" value="RNA POLYMERASE I-SPECIFIC TRANSCRIPTION INITIATION FACTOR RRN11"/>
    <property type="match status" value="1"/>
</dbReference>
<evidence type="ECO:0000256" key="1">
    <source>
        <dbReference type="SAM" id="MobiDB-lite"/>
    </source>
</evidence>
<feature type="compositionally biased region" description="Low complexity" evidence="1">
    <location>
        <begin position="208"/>
        <end position="219"/>
    </location>
</feature>
<dbReference type="RefSeq" id="XP_030988691.1">
    <property type="nucleotide sequence ID" value="XM_031133820.1"/>
</dbReference>
<dbReference type="PANTHER" id="PTHR28244">
    <property type="entry name" value="RNA POLYMERASE I-SPECIFIC TRANSCRIPTION INITIATION FACTOR RRN11"/>
    <property type="match status" value="1"/>
</dbReference>
<dbReference type="InterPro" id="IPR007224">
    <property type="entry name" value="TIF_Rrn11"/>
</dbReference>
<dbReference type="InterPro" id="IPR053029">
    <property type="entry name" value="RNA_pol_I-specific_init_factor"/>
</dbReference>
<feature type="compositionally biased region" description="Polar residues" evidence="1">
    <location>
        <begin position="38"/>
        <end position="49"/>
    </location>
</feature>
<name>A0A507AS10_9PEZI</name>
<dbReference type="GO" id="GO:0017025">
    <property type="term" value="F:TBP-class protein binding"/>
    <property type="evidence" value="ECO:0007669"/>
    <property type="project" value="TreeGrafter"/>
</dbReference>
<gene>
    <name evidence="2" type="ORF">E0L32_011125</name>
</gene>
<dbReference type="Pfam" id="PF04090">
    <property type="entry name" value="Rrn11"/>
    <property type="match status" value="1"/>
</dbReference>
<evidence type="ECO:0000313" key="2">
    <source>
        <dbReference type="EMBL" id="TPX06980.1"/>
    </source>
</evidence>
<dbReference type="InParanoid" id="A0A507AS10"/>
<organism evidence="2 3">
    <name type="scientific">Thyridium curvatum</name>
    <dbReference type="NCBI Taxonomy" id="1093900"/>
    <lineage>
        <taxon>Eukaryota</taxon>
        <taxon>Fungi</taxon>
        <taxon>Dikarya</taxon>
        <taxon>Ascomycota</taxon>
        <taxon>Pezizomycotina</taxon>
        <taxon>Sordariomycetes</taxon>
        <taxon>Sordariomycetidae</taxon>
        <taxon>Thyridiales</taxon>
        <taxon>Thyridiaceae</taxon>
        <taxon>Thyridium</taxon>
    </lineage>
</organism>